<evidence type="ECO:0000313" key="1">
    <source>
        <dbReference type="EMBL" id="MBI2466115.1"/>
    </source>
</evidence>
<dbReference type="Proteomes" id="UP000709672">
    <property type="component" value="Unassembled WGS sequence"/>
</dbReference>
<evidence type="ECO:0000313" key="2">
    <source>
        <dbReference type="Proteomes" id="UP000709672"/>
    </source>
</evidence>
<organism evidence="1 2">
    <name type="scientific">Candidatus Sungiibacteriota bacterium</name>
    <dbReference type="NCBI Taxonomy" id="2750080"/>
    <lineage>
        <taxon>Bacteria</taxon>
        <taxon>Candidatus Sungiibacteriota</taxon>
    </lineage>
</organism>
<name>A0A931YDT6_9BACT</name>
<accession>A0A931YDT6</accession>
<protein>
    <submittedName>
        <fullName evidence="1">Uncharacterized protein</fullName>
    </submittedName>
</protein>
<comment type="caution">
    <text evidence="1">The sequence shown here is derived from an EMBL/GenBank/DDBJ whole genome shotgun (WGS) entry which is preliminary data.</text>
</comment>
<dbReference type="EMBL" id="JACPHQ010000036">
    <property type="protein sequence ID" value="MBI2466115.1"/>
    <property type="molecule type" value="Genomic_DNA"/>
</dbReference>
<gene>
    <name evidence="1" type="ORF">HYV66_02725</name>
</gene>
<reference evidence="1" key="1">
    <citation type="submission" date="2020-07" db="EMBL/GenBank/DDBJ databases">
        <title>Huge and variable diversity of episymbiotic CPR bacteria and DPANN archaea in groundwater ecosystems.</title>
        <authorList>
            <person name="He C.Y."/>
            <person name="Keren R."/>
            <person name="Whittaker M."/>
            <person name="Farag I.F."/>
            <person name="Doudna J."/>
            <person name="Cate J.H.D."/>
            <person name="Banfield J.F."/>
        </authorList>
    </citation>
    <scope>NUCLEOTIDE SEQUENCE</scope>
    <source>
        <strain evidence="1">NC_groundwater_418_Ag_B-0.1um_45_10</strain>
    </source>
</reference>
<sequence length="165" mass="18217">MMAEKKLVAILDDDTANARGIQALLELADLEGVIFTDVARFVRVVIMADGEQPLKDRLYGGCILDYWLFYPDGRPQGINGEGVAKLLRIKRSDLVVCSVTSDAPEEHFKEVGLVQERFPKAIILGNPPRVFRAFLNFVGRMGGSPDKITEIIETPAVQPVVVYAT</sequence>
<dbReference type="AlphaFoldDB" id="A0A931YDT6"/>
<proteinExistence type="predicted"/>